<organism evidence="6">
    <name type="scientific">Diabrotica virgifera virgifera</name>
    <name type="common">western corn rootworm</name>
    <dbReference type="NCBI Taxonomy" id="50390"/>
    <lineage>
        <taxon>Eukaryota</taxon>
        <taxon>Metazoa</taxon>
        <taxon>Ecdysozoa</taxon>
        <taxon>Arthropoda</taxon>
        <taxon>Hexapoda</taxon>
        <taxon>Insecta</taxon>
        <taxon>Pterygota</taxon>
        <taxon>Neoptera</taxon>
        <taxon>Endopterygota</taxon>
        <taxon>Coleoptera</taxon>
        <taxon>Polyphaga</taxon>
        <taxon>Cucujiformia</taxon>
        <taxon>Chrysomeloidea</taxon>
        <taxon>Chrysomelidae</taxon>
        <taxon>Galerucinae</taxon>
        <taxon>Diabroticina</taxon>
        <taxon>Diabroticites</taxon>
        <taxon>Diabrotica</taxon>
    </lineage>
</organism>
<dbReference type="EnsemblMetazoa" id="XM_028282614.2">
    <property type="protein sequence ID" value="XP_028138415.1"/>
    <property type="gene ID" value="LOC114332837"/>
</dbReference>
<dbReference type="KEGG" id="dvv:114332837"/>
<feature type="signal peptide" evidence="1">
    <location>
        <begin position="1"/>
        <end position="20"/>
    </location>
</feature>
<accession>A0A6P7FUD7</accession>
<evidence type="ECO:0000313" key="3">
    <source>
        <dbReference type="Proteomes" id="UP001652700"/>
    </source>
</evidence>
<evidence type="ECO:0000313" key="6">
    <source>
        <dbReference type="RefSeq" id="XP_028138417.1"/>
    </source>
</evidence>
<keyword evidence="3" id="KW-1185">Reference proteome</keyword>
<evidence type="ECO:0000313" key="2">
    <source>
        <dbReference type="EnsemblMetazoa" id="XP_028138415.1"/>
    </source>
</evidence>
<dbReference type="RefSeq" id="XP_028138417.1">
    <property type="nucleotide sequence ID" value="XM_028282616.1"/>
</dbReference>
<reference evidence="4 5" key="1">
    <citation type="submission" date="2025-04" db="UniProtKB">
        <authorList>
            <consortium name="RefSeq"/>
        </authorList>
    </citation>
    <scope>IDENTIFICATION</scope>
    <source>
        <tissue evidence="4 5">Whole insect</tissue>
    </source>
</reference>
<dbReference type="Proteomes" id="UP001652700">
    <property type="component" value="Unplaced"/>
</dbReference>
<reference evidence="2" key="2">
    <citation type="submission" date="2025-05" db="UniProtKB">
        <authorList>
            <consortium name="EnsemblMetazoa"/>
        </authorList>
    </citation>
    <scope>IDENTIFICATION</scope>
</reference>
<evidence type="ECO:0000256" key="1">
    <source>
        <dbReference type="SAM" id="SignalP"/>
    </source>
</evidence>
<dbReference type="GeneID" id="114332837"/>
<dbReference type="RefSeq" id="XP_028138415.1">
    <property type="nucleotide sequence ID" value="XM_028282614.1"/>
</dbReference>
<name>A0A6P7FUD7_DIAVI</name>
<gene>
    <name evidence="4 5 6" type="primary">LOC114332837</name>
</gene>
<sequence length="443" mass="49763">MAKINTALAVLLFIVSVAWCQPTSVPVNQTSPPVQSTTSTTVPPSIPEKYEYIVKLLFGLENEKIPEFIVKAIYDANFATPADLIMLYDVGNISLAQTVEVLQKLKYDPSNVLSMKGLETILDDLNVKFKNFYNTIFLEKLNISGVQLRNFLQALNINTAEFSEAMTYGDEDPLVIFKKGNFSSANFQKALNTINETEEKFYSVCRQEIFQIVITQNSTSDVLSNLKKYHFDQREALQLWKIMNVTEENVESVPVFADLLTSLEDSLKDTTYLGVITSNTQVGINEAVYDDIKDKLKMAKLYAQSIYNNNNTVALVPEKSEFTDLVTFKVQNHNFTEHAQIATTKKDLTNCLFVTVNNGTVISTKVDVARYRDSEIKVELNLTQLIQGSPLICDKKVYGLAKEIDEGDIVFDTFNVDSDKSSVSTNVLSTCLAILCFVVYFKI</sequence>
<protein>
    <submittedName>
        <fullName evidence="4 5">Uncharacterized protein LOC114332837 isoform X1</fullName>
    </submittedName>
    <submittedName>
        <fullName evidence="6">Uncharacterized protein LOC114332837 isoform X2</fullName>
    </submittedName>
</protein>
<dbReference type="EnsemblMetazoa" id="XM_028282616.2">
    <property type="protein sequence ID" value="XP_028138417.1"/>
    <property type="gene ID" value="LOC114332837"/>
</dbReference>
<dbReference type="RefSeq" id="XP_028138416.1">
    <property type="nucleotide sequence ID" value="XM_028282615.1"/>
</dbReference>
<feature type="chain" id="PRO_5044650969" evidence="1">
    <location>
        <begin position="21"/>
        <end position="443"/>
    </location>
</feature>
<keyword evidence="1" id="KW-0732">Signal</keyword>
<evidence type="ECO:0000313" key="5">
    <source>
        <dbReference type="RefSeq" id="XP_028138416.1"/>
    </source>
</evidence>
<evidence type="ECO:0000313" key="4">
    <source>
        <dbReference type="RefSeq" id="XP_028138415.1"/>
    </source>
</evidence>
<proteinExistence type="predicted"/>
<dbReference type="OrthoDB" id="6718688at2759"/>
<dbReference type="AlphaFoldDB" id="A0A6P7FUD7"/>
<dbReference type="EnsemblMetazoa" id="XM_028282615.2">
    <property type="protein sequence ID" value="XP_028138416.1"/>
    <property type="gene ID" value="LOC114332837"/>
</dbReference>